<dbReference type="Proteomes" id="UP000244081">
    <property type="component" value="Unassembled WGS sequence"/>
</dbReference>
<dbReference type="PANTHER" id="PTHR43737">
    <property type="entry name" value="BLL7424 PROTEIN"/>
    <property type="match status" value="1"/>
</dbReference>
<gene>
    <name evidence="1" type="ORF">C8N35_107128</name>
</gene>
<dbReference type="EMBL" id="QAYG01000007">
    <property type="protein sequence ID" value="PTW59415.1"/>
    <property type="molecule type" value="Genomic_DNA"/>
</dbReference>
<accession>A0A2T5V6N6</accession>
<reference evidence="1 2" key="1">
    <citation type="submission" date="2018-04" db="EMBL/GenBank/DDBJ databases">
        <title>Genomic Encyclopedia of Archaeal and Bacterial Type Strains, Phase II (KMG-II): from individual species to whole genera.</title>
        <authorList>
            <person name="Goeker M."/>
        </authorList>
    </citation>
    <scope>NUCLEOTIDE SEQUENCE [LARGE SCALE GENOMIC DNA]</scope>
    <source>
        <strain evidence="1 2">DSM 23382</strain>
    </source>
</reference>
<dbReference type="RefSeq" id="WP_107990943.1">
    <property type="nucleotide sequence ID" value="NZ_QAYG01000007.1"/>
</dbReference>
<evidence type="ECO:0000313" key="1">
    <source>
        <dbReference type="EMBL" id="PTW59415.1"/>
    </source>
</evidence>
<dbReference type="AlphaFoldDB" id="A0A2T5V6N6"/>
<dbReference type="PANTHER" id="PTHR43737:SF1">
    <property type="entry name" value="DUF1501 DOMAIN-CONTAINING PROTEIN"/>
    <property type="match status" value="1"/>
</dbReference>
<comment type="caution">
    <text evidence="1">The sequence shown here is derived from an EMBL/GenBank/DDBJ whole genome shotgun (WGS) entry which is preliminary data.</text>
</comment>
<dbReference type="InterPro" id="IPR010869">
    <property type="entry name" value="DUF1501"/>
</dbReference>
<name>A0A2T5V6N6_9HYPH</name>
<dbReference type="Pfam" id="PF07394">
    <property type="entry name" value="DUF1501"/>
    <property type="match status" value="1"/>
</dbReference>
<evidence type="ECO:0000313" key="2">
    <source>
        <dbReference type="Proteomes" id="UP000244081"/>
    </source>
</evidence>
<organism evidence="1 2">
    <name type="scientific">Breoghania corrubedonensis</name>
    <dbReference type="NCBI Taxonomy" id="665038"/>
    <lineage>
        <taxon>Bacteria</taxon>
        <taxon>Pseudomonadati</taxon>
        <taxon>Pseudomonadota</taxon>
        <taxon>Alphaproteobacteria</taxon>
        <taxon>Hyphomicrobiales</taxon>
        <taxon>Stappiaceae</taxon>
        <taxon>Breoghania</taxon>
    </lineage>
</organism>
<dbReference type="OrthoDB" id="9779968at2"/>
<keyword evidence="2" id="KW-1185">Reference proteome</keyword>
<proteinExistence type="predicted"/>
<protein>
    <submittedName>
        <fullName evidence="1">Uncharacterized protein (DUF1501 family)</fullName>
    </submittedName>
</protein>
<sequence>MNVCDYSRRQFMVGTAGLVAWAYQTRIAAAAPGRDPRLLVVNLRGGMDGLGAVAPVGDPDYHRLRGEAVLSADDPAHGLPLDDLFVLHPSLPTLHGLYRDGHALIAHAVATPYRDRSHFDAQDVLESGAAAVGQSHTGWLNRALAALPHGESIGASPAPALSIGAQVPLLLRGQAEVMSWMPPGFPAADGDLRARLLDLYRHTDPGLLATFEAALDLDRATGGEMEVVREIRAVTPDLKGPEMLARMTARTVGKLMVEPGGPRIGSMEILGWDTHVDGEPFDARFVRQMARLDRVIADLHTNLAPVWDQTVICLMTEFGRTVRYNGAGTDHGVGTVAILLGGAVSGGRVLADWPGLSEAALFENRDLRPTLDVRTLFKGVLADHLGLSDRVLAQTVFPDSAGAKPVRGLLQG</sequence>